<dbReference type="FunFam" id="3.30.530.20:FF:000017">
    <property type="entry name" value="Phosphatidylcholine transfer protein, putative"/>
    <property type="match status" value="1"/>
</dbReference>
<keyword evidence="3" id="KW-0963">Cytoplasm</keyword>
<keyword evidence="2" id="KW-0813">Transport</keyword>
<dbReference type="InterPro" id="IPR002913">
    <property type="entry name" value="START_lipid-bd_dom"/>
</dbReference>
<dbReference type="EnsemblMetazoa" id="CLYHEMT011104.1">
    <property type="protein sequence ID" value="CLYHEMP011104.1"/>
    <property type="gene ID" value="CLYHEMG011104"/>
</dbReference>
<evidence type="ECO:0000256" key="9">
    <source>
        <dbReference type="ARBA" id="ARBA00069061"/>
    </source>
</evidence>
<evidence type="ECO:0000259" key="12">
    <source>
        <dbReference type="PROSITE" id="PS50848"/>
    </source>
</evidence>
<evidence type="ECO:0000256" key="3">
    <source>
        <dbReference type="ARBA" id="ARBA00022490"/>
    </source>
</evidence>
<comment type="subunit">
    <text evidence="8">Interacts with ACOT13/THEM2.</text>
</comment>
<sequence>MSNFPEINFKESLEELEEPKINDFELFVECSGVQIHRKFLPESSLYEYKVLGELKSDVQTFVKVYMDLEYRKSWDSYVKELYEKEDEHEGSFIYWNVNYPFPLANRDYTYIRECREMTEETTNKTPTWVILSESKQISSCPDKSGVVRVNDYKQNLSIQHKDENTTKLFMHYKDNPGGSIPTWLINWAAKKGVPSFLTEMKKASDGYPKYLEKKKKGKK</sequence>
<dbReference type="RefSeq" id="XP_066927684.1">
    <property type="nucleotide sequence ID" value="XM_067071583.1"/>
</dbReference>
<dbReference type="GO" id="GO:0031210">
    <property type="term" value="F:phosphatidylcholine binding"/>
    <property type="evidence" value="ECO:0007669"/>
    <property type="project" value="TreeGrafter"/>
</dbReference>
<dbReference type="GO" id="GO:0008525">
    <property type="term" value="F:phosphatidylcholine transporter activity"/>
    <property type="evidence" value="ECO:0007669"/>
    <property type="project" value="TreeGrafter"/>
</dbReference>
<name>A0A7M5V7V0_9CNID</name>
<evidence type="ECO:0000256" key="7">
    <source>
        <dbReference type="ARBA" id="ARBA00023121"/>
    </source>
</evidence>
<evidence type="ECO:0000256" key="6">
    <source>
        <dbReference type="ARBA" id="ARBA00023055"/>
    </source>
</evidence>
<proteinExistence type="predicted"/>
<comment type="subcellular location">
    <subcellularLocation>
        <location evidence="1">Cytoplasm</location>
    </subcellularLocation>
</comment>
<accession>A0A7M5V7V0</accession>
<dbReference type="OrthoDB" id="1295045at2759"/>
<evidence type="ECO:0000256" key="2">
    <source>
        <dbReference type="ARBA" id="ARBA00022448"/>
    </source>
</evidence>
<dbReference type="SUPFAM" id="SSF55961">
    <property type="entry name" value="Bet v1-like"/>
    <property type="match status" value="1"/>
</dbReference>
<dbReference type="GeneID" id="136815136"/>
<dbReference type="GO" id="GO:0005829">
    <property type="term" value="C:cytosol"/>
    <property type="evidence" value="ECO:0007669"/>
    <property type="project" value="UniProtKB-ARBA"/>
</dbReference>
<dbReference type="Pfam" id="PF01852">
    <property type="entry name" value="START"/>
    <property type="match status" value="1"/>
</dbReference>
<dbReference type="InterPro" id="IPR051213">
    <property type="entry name" value="START_lipid_transfer"/>
</dbReference>
<dbReference type="InterPro" id="IPR023393">
    <property type="entry name" value="START-like_dom_sf"/>
</dbReference>
<keyword evidence="5" id="KW-0007">Acetylation</keyword>
<evidence type="ECO:0000256" key="11">
    <source>
        <dbReference type="ARBA" id="ARBA00079049"/>
    </source>
</evidence>
<evidence type="ECO:0000313" key="14">
    <source>
        <dbReference type="Proteomes" id="UP000594262"/>
    </source>
</evidence>
<keyword evidence="6" id="KW-0445">Lipid transport</keyword>
<keyword evidence="7" id="KW-0446">Lipid-binding</keyword>
<reference evidence="13" key="1">
    <citation type="submission" date="2021-01" db="UniProtKB">
        <authorList>
            <consortium name="EnsemblMetazoa"/>
        </authorList>
    </citation>
    <scope>IDENTIFICATION</scope>
</reference>
<dbReference type="PROSITE" id="PS50848">
    <property type="entry name" value="START"/>
    <property type="match status" value="1"/>
</dbReference>
<dbReference type="SMART" id="SM00234">
    <property type="entry name" value="START"/>
    <property type="match status" value="1"/>
</dbReference>
<dbReference type="Gene3D" id="3.30.530.20">
    <property type="match status" value="1"/>
</dbReference>
<protein>
    <recommendedName>
        <fullName evidence="9">Phosphatidylcholine transfer protein</fullName>
    </recommendedName>
    <alternativeName>
        <fullName evidence="11">START domain-containing protein 2</fullName>
    </alternativeName>
    <alternativeName>
        <fullName evidence="10">StAR-related lipid transfer protein 2</fullName>
    </alternativeName>
</protein>
<evidence type="ECO:0000256" key="10">
    <source>
        <dbReference type="ARBA" id="ARBA00077188"/>
    </source>
</evidence>
<dbReference type="PANTHER" id="PTHR19308:SF39">
    <property type="entry name" value="PHOSPHATIDYLCHOLINE TRANSFER PROTEIN"/>
    <property type="match status" value="1"/>
</dbReference>
<dbReference type="AlphaFoldDB" id="A0A7M5V7V0"/>
<keyword evidence="14" id="KW-1185">Reference proteome</keyword>
<dbReference type="PANTHER" id="PTHR19308">
    <property type="entry name" value="PHOSPHATIDYLCHOLINE TRANSFER PROTEIN"/>
    <property type="match status" value="1"/>
</dbReference>
<organism evidence="13 14">
    <name type="scientific">Clytia hemisphaerica</name>
    <dbReference type="NCBI Taxonomy" id="252671"/>
    <lineage>
        <taxon>Eukaryota</taxon>
        <taxon>Metazoa</taxon>
        <taxon>Cnidaria</taxon>
        <taxon>Hydrozoa</taxon>
        <taxon>Hydroidolina</taxon>
        <taxon>Leptothecata</taxon>
        <taxon>Obeliida</taxon>
        <taxon>Clytiidae</taxon>
        <taxon>Clytia</taxon>
    </lineage>
</organism>
<evidence type="ECO:0000256" key="1">
    <source>
        <dbReference type="ARBA" id="ARBA00004496"/>
    </source>
</evidence>
<feature type="domain" description="START" evidence="12">
    <location>
        <begin position="48"/>
        <end position="209"/>
    </location>
</feature>
<evidence type="ECO:0000256" key="5">
    <source>
        <dbReference type="ARBA" id="ARBA00022990"/>
    </source>
</evidence>
<evidence type="ECO:0000256" key="8">
    <source>
        <dbReference type="ARBA" id="ARBA00063535"/>
    </source>
</evidence>
<keyword evidence="4" id="KW-0597">Phosphoprotein</keyword>
<dbReference type="Proteomes" id="UP000594262">
    <property type="component" value="Unplaced"/>
</dbReference>
<evidence type="ECO:0000256" key="4">
    <source>
        <dbReference type="ARBA" id="ARBA00022553"/>
    </source>
</evidence>
<evidence type="ECO:0000313" key="13">
    <source>
        <dbReference type="EnsemblMetazoa" id="CLYHEMP011104.1"/>
    </source>
</evidence>